<comment type="caution">
    <text evidence="3">The sequence shown here is derived from an EMBL/GenBank/DDBJ whole genome shotgun (WGS) entry which is preliminary data.</text>
</comment>
<dbReference type="InterPro" id="IPR036065">
    <property type="entry name" value="BolA-like_sf"/>
</dbReference>
<dbReference type="Proteomes" id="UP000705230">
    <property type="component" value="Unassembled WGS sequence"/>
</dbReference>
<dbReference type="InterPro" id="IPR002634">
    <property type="entry name" value="BolA"/>
</dbReference>
<gene>
    <name evidence="3" type="ORF">ISR29_00325</name>
</gene>
<dbReference type="PANTHER" id="PTHR46229:SF2">
    <property type="entry name" value="BOLA-LIKE PROTEIN 1"/>
    <property type="match status" value="1"/>
</dbReference>
<reference evidence="3" key="1">
    <citation type="submission" date="2020-10" db="EMBL/GenBank/DDBJ databases">
        <title>Microbiome of the Black Sea water column analyzed by genome centric metagenomics.</title>
        <authorList>
            <person name="Cabello-Yeves P.J."/>
            <person name="Callieri C."/>
            <person name="Picazo A."/>
            <person name="Mehrshad M."/>
            <person name="Haro-Moreno J.M."/>
            <person name="Roda-Garcia J."/>
            <person name="Dzembekova N."/>
            <person name="Slabakova V."/>
            <person name="Slabakova N."/>
            <person name="Moncheva S."/>
            <person name="Rodriguez-Valera F."/>
        </authorList>
    </citation>
    <scope>NUCLEOTIDE SEQUENCE</scope>
    <source>
        <strain evidence="3">BS30m-G43</strain>
    </source>
</reference>
<proteinExistence type="inferred from homology"/>
<dbReference type="Pfam" id="PF01722">
    <property type="entry name" value="BolA"/>
    <property type="match status" value="1"/>
</dbReference>
<evidence type="ECO:0000313" key="3">
    <source>
        <dbReference type="EMBL" id="MBL6902633.1"/>
    </source>
</evidence>
<accession>A0A937JDE2</accession>
<name>A0A937JDE2_9GAMM</name>
<dbReference type="Gene3D" id="3.30.300.90">
    <property type="entry name" value="BolA-like"/>
    <property type="match status" value="1"/>
</dbReference>
<protein>
    <submittedName>
        <fullName evidence="3">BolA family transcriptional regulator</fullName>
    </submittedName>
</protein>
<comment type="similarity">
    <text evidence="1 2">Belongs to the BolA/IbaG family.</text>
</comment>
<evidence type="ECO:0000256" key="2">
    <source>
        <dbReference type="RuleBase" id="RU003860"/>
    </source>
</evidence>
<dbReference type="AlphaFoldDB" id="A0A937JDE2"/>
<sequence>MKSNIIELKITKVLKDYFNSTSLQLINESHKHNVPEGSESHFKLILVSDTFENMTLVKRHQAVYKALGEVMNEIHALSMHLYDLKEFKANPEIIDSPDCVN</sequence>
<dbReference type="EMBL" id="JADHSG010000001">
    <property type="protein sequence ID" value="MBL6902633.1"/>
    <property type="molecule type" value="Genomic_DNA"/>
</dbReference>
<dbReference type="InterPro" id="IPR050961">
    <property type="entry name" value="BolA/IbaG_stress_morph_reg"/>
</dbReference>
<evidence type="ECO:0000256" key="1">
    <source>
        <dbReference type="ARBA" id="ARBA00005578"/>
    </source>
</evidence>
<dbReference type="SUPFAM" id="SSF82657">
    <property type="entry name" value="BolA-like"/>
    <property type="match status" value="1"/>
</dbReference>
<dbReference type="PANTHER" id="PTHR46229">
    <property type="entry name" value="BOLA TRANSCRIPTION REGULATOR"/>
    <property type="match status" value="1"/>
</dbReference>
<organism evidence="3 4">
    <name type="scientific">SAR86 cluster bacterium</name>
    <dbReference type="NCBI Taxonomy" id="2030880"/>
    <lineage>
        <taxon>Bacteria</taxon>
        <taxon>Pseudomonadati</taxon>
        <taxon>Pseudomonadota</taxon>
        <taxon>Gammaproteobacteria</taxon>
        <taxon>SAR86 cluster</taxon>
    </lineage>
</organism>
<dbReference type="PIRSF" id="PIRSF003113">
    <property type="entry name" value="BolA"/>
    <property type="match status" value="1"/>
</dbReference>
<evidence type="ECO:0000313" key="4">
    <source>
        <dbReference type="Proteomes" id="UP000705230"/>
    </source>
</evidence>